<gene>
    <name evidence="3" type="ORF">LY60_02227</name>
</gene>
<dbReference type="OrthoDB" id="9812787at2"/>
<dbReference type="Gene3D" id="3.30.70.330">
    <property type="match status" value="1"/>
</dbReference>
<dbReference type="SUPFAM" id="SSF55174">
    <property type="entry name" value="Alpha-L RNA-binding motif"/>
    <property type="match status" value="1"/>
</dbReference>
<dbReference type="Pfam" id="PF17774">
    <property type="entry name" value="YlmH_RBD"/>
    <property type="match status" value="1"/>
</dbReference>
<evidence type="ECO:0000313" key="3">
    <source>
        <dbReference type="EMBL" id="TWH79907.1"/>
    </source>
</evidence>
<dbReference type="RefSeq" id="WP_145083357.1">
    <property type="nucleotide sequence ID" value="NZ_DAMBUX010000001.1"/>
</dbReference>
<proteinExistence type="predicted"/>
<dbReference type="SMART" id="SM00363">
    <property type="entry name" value="S4"/>
    <property type="match status" value="1"/>
</dbReference>
<dbReference type="CDD" id="cd00165">
    <property type="entry name" value="S4"/>
    <property type="match status" value="1"/>
</dbReference>
<dbReference type="GO" id="GO:0003723">
    <property type="term" value="F:RNA binding"/>
    <property type="evidence" value="ECO:0007669"/>
    <property type="project" value="UniProtKB-KW"/>
</dbReference>
<dbReference type="InterPro" id="IPR036986">
    <property type="entry name" value="S4_RNA-bd_sf"/>
</dbReference>
<dbReference type="InterPro" id="IPR012677">
    <property type="entry name" value="Nucleotide-bd_a/b_plait_sf"/>
</dbReference>
<feature type="domain" description="RNA-binding S4" evidence="2">
    <location>
        <begin position="185"/>
        <end position="242"/>
    </location>
</feature>
<evidence type="ECO:0000313" key="4">
    <source>
        <dbReference type="Proteomes" id="UP000315343"/>
    </source>
</evidence>
<name>A0A562J9T8_9FIRM</name>
<dbReference type="Proteomes" id="UP000315343">
    <property type="component" value="Unassembled WGS sequence"/>
</dbReference>
<dbReference type="InterPro" id="IPR040591">
    <property type="entry name" value="RqcP2_RBD"/>
</dbReference>
<reference evidence="3 4" key="1">
    <citation type="submission" date="2019-07" db="EMBL/GenBank/DDBJ databases">
        <title>Genomic Encyclopedia of Type Strains, Phase I: the one thousand microbial genomes (KMG-I) project.</title>
        <authorList>
            <person name="Kyrpides N."/>
        </authorList>
    </citation>
    <scope>NUCLEOTIDE SEQUENCE [LARGE SCALE GENOMIC DNA]</scope>
    <source>
        <strain evidence="3 4">DSM 13558</strain>
    </source>
</reference>
<sequence>MKDFEKYYDFIKDDETKNTVKKIADKALQVSKNYVPVVTEFTNPYVAELCSPIIRNFDVKFELFPSSELCERKVFILYPDYLEEINEDDYITTIRIRNKSKFKKLNHKDYLGSIMSLGIDRNKTGDIFVYEDFADVVVNSDIADYIIYNMDLIGHNKIETEKVKLENTLFKEQEHVILNITSSSMRLDSIVKHVANKSREEAANMVRGGAVKVNFREEDKISQEVKDGDMISISKFGRFKISRLSGVTKSGKYKIEVKHYV</sequence>
<evidence type="ECO:0000256" key="1">
    <source>
        <dbReference type="PROSITE-ProRule" id="PRU00182"/>
    </source>
</evidence>
<keyword evidence="1" id="KW-0694">RNA-binding</keyword>
<dbReference type="PROSITE" id="PS50889">
    <property type="entry name" value="S4"/>
    <property type="match status" value="1"/>
</dbReference>
<dbReference type="EMBL" id="VLKH01000005">
    <property type="protein sequence ID" value="TWH79907.1"/>
    <property type="molecule type" value="Genomic_DNA"/>
</dbReference>
<protein>
    <submittedName>
        <fullName evidence="3">RNA-binding protein YlmH</fullName>
    </submittedName>
</protein>
<dbReference type="PANTHER" id="PTHR13633:SF3">
    <property type="entry name" value="MITOCHONDRIAL TRANSCRIPTION RESCUE FACTOR 1"/>
    <property type="match status" value="1"/>
</dbReference>
<dbReference type="Gene3D" id="3.10.290.10">
    <property type="entry name" value="RNA-binding S4 domain"/>
    <property type="match status" value="1"/>
</dbReference>
<dbReference type="InterPro" id="IPR002942">
    <property type="entry name" value="S4_RNA-bd"/>
</dbReference>
<dbReference type="Gene3D" id="3.30.1370.160">
    <property type="match status" value="1"/>
</dbReference>
<comment type="caution">
    <text evidence="3">The sequence shown here is derived from an EMBL/GenBank/DDBJ whole genome shotgun (WGS) entry which is preliminary data.</text>
</comment>
<dbReference type="PANTHER" id="PTHR13633">
    <property type="entry name" value="MITOCHONDRIAL TRANSCRIPTION RESCUE FACTOR 1"/>
    <property type="match status" value="1"/>
</dbReference>
<evidence type="ECO:0000259" key="2">
    <source>
        <dbReference type="SMART" id="SM00363"/>
    </source>
</evidence>
<keyword evidence="4" id="KW-1185">Reference proteome</keyword>
<organism evidence="3 4">
    <name type="scientific">Sedimentibacter saalensis</name>
    <dbReference type="NCBI Taxonomy" id="130788"/>
    <lineage>
        <taxon>Bacteria</taxon>
        <taxon>Bacillati</taxon>
        <taxon>Bacillota</taxon>
        <taxon>Tissierellia</taxon>
        <taxon>Sedimentibacter</taxon>
    </lineage>
</organism>
<accession>A0A562J9T8</accession>
<dbReference type="AlphaFoldDB" id="A0A562J9T8"/>
<dbReference type="Pfam" id="PF01479">
    <property type="entry name" value="S4"/>
    <property type="match status" value="1"/>
</dbReference>